<reference evidence="1 2" key="1">
    <citation type="journal article" date="2012" name="J. Bacteriol.">
        <title>Genome sequence of the bacterium Streptomyces davawensis JCM 4913 and heterologous production of the unique antibiotic roseoflavin.</title>
        <authorList>
            <person name="Jankowitsch F."/>
            <person name="Schwarz J."/>
            <person name="Ruckert C."/>
            <person name="Gust B."/>
            <person name="Szczepanowski R."/>
            <person name="Blom J."/>
            <person name="Pelzer S."/>
            <person name="Kalinowski J."/>
            <person name="Mack M."/>
        </authorList>
    </citation>
    <scope>NUCLEOTIDE SEQUENCE [LARGE SCALE GENOMIC DNA]</scope>
    <source>
        <strain evidence="2">DSM 101723 / JCM 4913 / KCC S-0913 / 768</strain>
    </source>
</reference>
<keyword evidence="2" id="KW-1185">Reference proteome</keyword>
<gene>
    <name evidence="1" type="ORF">BN159_6615</name>
</gene>
<dbReference type="PATRIC" id="fig|1214101.3.peg.6702"/>
<dbReference type="EMBL" id="HE971709">
    <property type="protein sequence ID" value="CCK30994.1"/>
    <property type="molecule type" value="Genomic_DNA"/>
</dbReference>
<protein>
    <submittedName>
        <fullName evidence="1">Putative secreted protein</fullName>
    </submittedName>
</protein>
<evidence type="ECO:0000313" key="1">
    <source>
        <dbReference type="EMBL" id="CCK30994.1"/>
    </source>
</evidence>
<dbReference type="InterPro" id="IPR012334">
    <property type="entry name" value="Pectin_lyas_fold"/>
</dbReference>
<dbReference type="Gene3D" id="2.160.20.10">
    <property type="entry name" value="Single-stranded right-handed beta-helix, Pectin lyase-like"/>
    <property type="match status" value="1"/>
</dbReference>
<proteinExistence type="predicted"/>
<name>K4RDH2_STRDJ</name>
<dbReference type="HOGENOM" id="CLU_1958292_0_0_11"/>
<dbReference type="AlphaFoldDB" id="K4RDH2"/>
<organism evidence="1 2">
    <name type="scientific">Streptomyces davaonensis (strain DSM 101723 / JCM 4913 / KCC S-0913 / 768)</name>
    <dbReference type="NCBI Taxonomy" id="1214101"/>
    <lineage>
        <taxon>Bacteria</taxon>
        <taxon>Bacillati</taxon>
        <taxon>Actinomycetota</taxon>
        <taxon>Actinomycetes</taxon>
        <taxon>Kitasatosporales</taxon>
        <taxon>Streptomycetaceae</taxon>
        <taxon>Streptomyces</taxon>
    </lineage>
</organism>
<dbReference type="KEGG" id="sdv:BN159_6615"/>
<accession>K4RDH2</accession>
<dbReference type="Proteomes" id="UP000008043">
    <property type="component" value="Chromosome"/>
</dbReference>
<sequence>MRRHWFIVPPALLGVFGFPAHAEGRDIGRDTLPANDGYATDGYDRKQYLTAYDPRTWGAAKPSVLKGASLQVRDAANVIVRNLAFTTPGHIEVADLVKGWTPTLHTKIDSAAAADRAVARGAGAGRIP</sequence>
<dbReference type="STRING" id="1214101.BN159_6615"/>
<dbReference type="OrthoDB" id="9804661at2"/>
<evidence type="ECO:0000313" key="2">
    <source>
        <dbReference type="Proteomes" id="UP000008043"/>
    </source>
</evidence>
<dbReference type="eggNOG" id="COG3866">
    <property type="taxonomic scope" value="Bacteria"/>
</dbReference>
<dbReference type="RefSeq" id="WP_015661328.1">
    <property type="nucleotide sequence ID" value="NC_020504.1"/>
</dbReference>